<dbReference type="PANTHER" id="PTHR22960">
    <property type="entry name" value="MOLYBDOPTERIN COFACTOR SYNTHESIS PROTEIN A"/>
    <property type="match status" value="1"/>
</dbReference>
<protein>
    <submittedName>
        <fullName evidence="4">Radical SAM protein</fullName>
    </submittedName>
</protein>
<dbReference type="InterPro" id="IPR058240">
    <property type="entry name" value="rSAM_sf"/>
</dbReference>
<accession>A0A937XAT7</accession>
<feature type="compositionally biased region" description="Basic and acidic residues" evidence="2">
    <location>
        <begin position="145"/>
        <end position="166"/>
    </location>
</feature>
<dbReference type="AlphaFoldDB" id="A0A937XAT7"/>
<proteinExistence type="predicted"/>
<gene>
    <name evidence="4" type="ORF">FJY75_01620</name>
</gene>
<comment type="caution">
    <text evidence="4">The sequence shown here is derived from an EMBL/GenBank/DDBJ whole genome shotgun (WGS) entry which is preliminary data.</text>
</comment>
<evidence type="ECO:0000313" key="5">
    <source>
        <dbReference type="Proteomes" id="UP000748308"/>
    </source>
</evidence>
<dbReference type="EMBL" id="VGIY01000020">
    <property type="protein sequence ID" value="MBM3316528.1"/>
    <property type="molecule type" value="Genomic_DNA"/>
</dbReference>
<dbReference type="CDD" id="cd01335">
    <property type="entry name" value="Radical_SAM"/>
    <property type="match status" value="1"/>
</dbReference>
<dbReference type="InterPro" id="IPR050105">
    <property type="entry name" value="MoCo_biosynth_MoaA/MoaC"/>
</dbReference>
<reference evidence="4" key="1">
    <citation type="submission" date="2019-03" db="EMBL/GenBank/DDBJ databases">
        <title>Lake Tanganyika Metagenome-Assembled Genomes (MAGs).</title>
        <authorList>
            <person name="Tran P."/>
        </authorList>
    </citation>
    <scope>NUCLEOTIDE SEQUENCE</scope>
    <source>
        <strain evidence="4">M_DeepCast_400m_m2_100</strain>
    </source>
</reference>
<dbReference type="Gene3D" id="3.20.20.70">
    <property type="entry name" value="Aldolase class I"/>
    <property type="match status" value="1"/>
</dbReference>
<dbReference type="GO" id="GO:0006777">
    <property type="term" value="P:Mo-molybdopterin cofactor biosynthetic process"/>
    <property type="evidence" value="ECO:0007669"/>
    <property type="project" value="UniProtKB-KW"/>
</dbReference>
<keyword evidence="1" id="KW-0501">Molybdenum cofactor biosynthesis</keyword>
<dbReference type="GO" id="GO:0051539">
    <property type="term" value="F:4 iron, 4 sulfur cluster binding"/>
    <property type="evidence" value="ECO:0007669"/>
    <property type="project" value="UniProtKB-KW"/>
</dbReference>
<evidence type="ECO:0000259" key="3">
    <source>
        <dbReference type="Pfam" id="PF06463"/>
    </source>
</evidence>
<evidence type="ECO:0000256" key="1">
    <source>
        <dbReference type="ARBA" id="ARBA00023150"/>
    </source>
</evidence>
<dbReference type="PANTHER" id="PTHR22960:SF0">
    <property type="entry name" value="MOLYBDENUM COFACTOR BIOSYNTHESIS PROTEIN 1"/>
    <property type="match status" value="1"/>
</dbReference>
<dbReference type="InterPro" id="IPR013785">
    <property type="entry name" value="Aldolase_TIM"/>
</dbReference>
<evidence type="ECO:0000313" key="4">
    <source>
        <dbReference type="EMBL" id="MBM3316528.1"/>
    </source>
</evidence>
<evidence type="ECO:0000256" key="2">
    <source>
        <dbReference type="SAM" id="MobiDB-lite"/>
    </source>
</evidence>
<name>A0A937XAT7_UNCEI</name>
<feature type="domain" description="Molybdenum cofactor biosynthesis protein A-like twitch" evidence="3">
    <location>
        <begin position="216"/>
        <end position="334"/>
    </location>
</feature>
<feature type="compositionally biased region" description="Gly residues" evidence="2">
    <location>
        <begin position="127"/>
        <end position="136"/>
    </location>
</feature>
<sequence>MARAGMDVHYLRFHLHRDTDGLLTPTQRAGAAPADLPQPAELRDLLQLMAARGACKVRLVGDDPGRRADLGDLVAMLSGLEGVGEVALTTQGDGLRGRVSDLSRAGLRSVNFNLDTLRPERYAALAGGDGDGGAGRAGRTAAAGREGHAAAGREGHAAAGREGHAAAGREGHAAVWEALEEALGAGVRVKINCVLRAGVNLDEVDDFVALTQDRPIEVRFVEWNASNGQLAAPEDFVPTSAALALIKPALVHRESEPFAGPALRFEVPGHIGGLGFIANVTDHFCADCNRLTLTDRADLASCIFGRGIHLLRLLRSTAGIESVDAMIDRVVRRKMSLGARLNGWDTPGAALPATLS</sequence>
<dbReference type="Proteomes" id="UP000748308">
    <property type="component" value="Unassembled WGS sequence"/>
</dbReference>
<dbReference type="SUPFAM" id="SSF102114">
    <property type="entry name" value="Radical SAM enzymes"/>
    <property type="match status" value="2"/>
</dbReference>
<dbReference type="GO" id="GO:0061798">
    <property type="term" value="F:GTP 3',8'-cyclase activity"/>
    <property type="evidence" value="ECO:0007669"/>
    <property type="project" value="TreeGrafter"/>
</dbReference>
<organism evidence="4 5">
    <name type="scientific">Eiseniibacteriota bacterium</name>
    <dbReference type="NCBI Taxonomy" id="2212470"/>
    <lineage>
        <taxon>Bacteria</taxon>
        <taxon>Candidatus Eiseniibacteriota</taxon>
    </lineage>
</organism>
<dbReference type="InterPro" id="IPR010505">
    <property type="entry name" value="MoaA_twitch"/>
</dbReference>
<dbReference type="Pfam" id="PF06463">
    <property type="entry name" value="Mob_synth_C"/>
    <property type="match status" value="1"/>
</dbReference>
<dbReference type="GO" id="GO:0061799">
    <property type="term" value="F:cyclic pyranopterin monophosphate synthase activity"/>
    <property type="evidence" value="ECO:0007669"/>
    <property type="project" value="TreeGrafter"/>
</dbReference>
<feature type="region of interest" description="Disordered" evidence="2">
    <location>
        <begin position="126"/>
        <end position="166"/>
    </location>
</feature>